<keyword evidence="5" id="KW-0631">Potassium channel</keyword>
<dbReference type="PANTHER" id="PTHR11537">
    <property type="entry name" value="VOLTAGE-GATED POTASSIUM CHANNEL"/>
    <property type="match status" value="1"/>
</dbReference>
<comment type="subcellular location">
    <subcellularLocation>
        <location evidence="1">Membrane</location>
        <topology evidence="1">Multi-pass membrane protein</topology>
    </subcellularLocation>
</comment>
<reference evidence="15" key="1">
    <citation type="journal article" date="2019" name="Int. J. Syst. Evol. Microbiol.">
        <title>The Global Catalogue of Microorganisms (GCM) 10K type strain sequencing project: providing services to taxonomists for standard genome sequencing and annotation.</title>
        <authorList>
            <consortium name="The Broad Institute Genomics Platform"/>
            <consortium name="The Broad Institute Genome Sequencing Center for Infectious Disease"/>
            <person name="Wu L."/>
            <person name="Ma J."/>
        </authorList>
    </citation>
    <scope>NUCLEOTIDE SEQUENCE [LARGE SCALE GENOMIC DNA]</scope>
    <source>
        <strain evidence="15">KCTC 42423</strain>
    </source>
</reference>
<comment type="caution">
    <text evidence="14">The sequence shown here is derived from an EMBL/GenBank/DDBJ whole genome shotgun (WGS) entry which is preliminary data.</text>
</comment>
<evidence type="ECO:0000256" key="4">
    <source>
        <dbReference type="ARBA" id="ARBA00022692"/>
    </source>
</evidence>
<keyword evidence="8 12" id="KW-1133">Transmembrane helix</keyword>
<protein>
    <submittedName>
        <fullName evidence="14">Ion transporter</fullName>
    </submittedName>
</protein>
<dbReference type="PANTHER" id="PTHR11537:SF254">
    <property type="entry name" value="POTASSIUM VOLTAGE-GATED CHANNEL PROTEIN SHAB"/>
    <property type="match status" value="1"/>
</dbReference>
<keyword evidence="9" id="KW-0406">Ion transport</keyword>
<evidence type="ECO:0000256" key="11">
    <source>
        <dbReference type="ARBA" id="ARBA00023303"/>
    </source>
</evidence>
<dbReference type="InterPro" id="IPR028325">
    <property type="entry name" value="VG_K_chnl"/>
</dbReference>
<dbReference type="Proteomes" id="UP001597459">
    <property type="component" value="Unassembled WGS sequence"/>
</dbReference>
<feature type="transmembrane region" description="Helical" evidence="12">
    <location>
        <begin position="169"/>
        <end position="190"/>
    </location>
</feature>
<feature type="transmembrane region" description="Helical" evidence="12">
    <location>
        <begin position="141"/>
        <end position="162"/>
    </location>
</feature>
<evidence type="ECO:0000313" key="15">
    <source>
        <dbReference type="Proteomes" id="UP001597459"/>
    </source>
</evidence>
<evidence type="ECO:0000256" key="8">
    <source>
        <dbReference type="ARBA" id="ARBA00022989"/>
    </source>
</evidence>
<feature type="transmembrane region" description="Helical" evidence="12">
    <location>
        <begin position="202"/>
        <end position="226"/>
    </location>
</feature>
<evidence type="ECO:0000256" key="7">
    <source>
        <dbReference type="ARBA" id="ARBA00022958"/>
    </source>
</evidence>
<gene>
    <name evidence="14" type="ORF">ACFSTE_04480</name>
</gene>
<feature type="transmembrane region" description="Helical" evidence="12">
    <location>
        <begin position="54"/>
        <end position="72"/>
    </location>
</feature>
<evidence type="ECO:0000256" key="9">
    <source>
        <dbReference type="ARBA" id="ARBA00023065"/>
    </source>
</evidence>
<evidence type="ECO:0000313" key="14">
    <source>
        <dbReference type="EMBL" id="MFD2590074.1"/>
    </source>
</evidence>
<feature type="transmembrane region" description="Helical" evidence="12">
    <location>
        <begin position="79"/>
        <end position="99"/>
    </location>
</feature>
<feature type="domain" description="Ion transport" evidence="13">
    <location>
        <begin position="19"/>
        <end position="231"/>
    </location>
</feature>
<dbReference type="Pfam" id="PF00520">
    <property type="entry name" value="Ion_trans"/>
    <property type="match status" value="1"/>
</dbReference>
<accession>A0ABW5N594</accession>
<evidence type="ECO:0000256" key="2">
    <source>
        <dbReference type="ARBA" id="ARBA00022448"/>
    </source>
</evidence>
<evidence type="ECO:0000256" key="6">
    <source>
        <dbReference type="ARBA" id="ARBA00022882"/>
    </source>
</evidence>
<evidence type="ECO:0000256" key="10">
    <source>
        <dbReference type="ARBA" id="ARBA00023136"/>
    </source>
</evidence>
<evidence type="ECO:0000256" key="1">
    <source>
        <dbReference type="ARBA" id="ARBA00004141"/>
    </source>
</evidence>
<dbReference type="EMBL" id="JBHULX010000003">
    <property type="protein sequence ID" value="MFD2590074.1"/>
    <property type="molecule type" value="Genomic_DNA"/>
</dbReference>
<feature type="transmembrane region" description="Helical" evidence="12">
    <location>
        <begin position="16"/>
        <end position="34"/>
    </location>
</feature>
<keyword evidence="3" id="KW-0633">Potassium transport</keyword>
<keyword evidence="2" id="KW-0813">Transport</keyword>
<dbReference type="Gene3D" id="1.20.120.350">
    <property type="entry name" value="Voltage-gated potassium channels. Chain C"/>
    <property type="match status" value="1"/>
</dbReference>
<keyword evidence="11" id="KW-0407">Ion channel</keyword>
<keyword evidence="4 12" id="KW-0812">Transmembrane</keyword>
<dbReference type="PRINTS" id="PR00169">
    <property type="entry name" value="KCHANNEL"/>
</dbReference>
<keyword evidence="15" id="KW-1185">Reference proteome</keyword>
<dbReference type="SUPFAM" id="SSF81324">
    <property type="entry name" value="Voltage-gated potassium channels"/>
    <property type="match status" value="1"/>
</dbReference>
<evidence type="ECO:0000256" key="12">
    <source>
        <dbReference type="SAM" id="Phobius"/>
    </source>
</evidence>
<dbReference type="InterPro" id="IPR005821">
    <property type="entry name" value="Ion_trans_dom"/>
</dbReference>
<dbReference type="Gene3D" id="1.10.287.70">
    <property type="match status" value="1"/>
</dbReference>
<dbReference type="InterPro" id="IPR027359">
    <property type="entry name" value="Volt_channel_dom_sf"/>
</dbReference>
<name>A0ABW5N594_9FLAO</name>
<organism evidence="14 15">
    <name type="scientific">Aquimarina hainanensis</name>
    <dbReference type="NCBI Taxonomy" id="1578017"/>
    <lineage>
        <taxon>Bacteria</taxon>
        <taxon>Pseudomonadati</taxon>
        <taxon>Bacteroidota</taxon>
        <taxon>Flavobacteriia</taxon>
        <taxon>Flavobacteriales</taxon>
        <taxon>Flavobacteriaceae</taxon>
        <taxon>Aquimarina</taxon>
    </lineage>
</organism>
<dbReference type="RefSeq" id="WP_176029587.1">
    <property type="nucleotide sequence ID" value="NZ_JBHSJV010000001.1"/>
</dbReference>
<evidence type="ECO:0000259" key="13">
    <source>
        <dbReference type="Pfam" id="PF00520"/>
    </source>
</evidence>
<keyword evidence="6" id="KW-0851">Voltage-gated channel</keyword>
<keyword evidence="7" id="KW-0630">Potassium</keyword>
<proteinExistence type="predicted"/>
<keyword evidence="10 12" id="KW-0472">Membrane</keyword>
<evidence type="ECO:0000256" key="3">
    <source>
        <dbReference type="ARBA" id="ARBA00022538"/>
    </source>
</evidence>
<evidence type="ECO:0000256" key="5">
    <source>
        <dbReference type="ARBA" id="ARBA00022826"/>
    </source>
</evidence>
<sequence length="248" mass="28561">MKEKIDRIVESRETKAGLYFDYTIQVLILLSILGFTIETLPNLSPQLVDFLEDFEIFCIVIFSIEYLIRIYIARKKLKFIFSFYGIIDLVAILPFYLSFGLDLRSARVFRFLRLFRLIKLIRYNRAIRRFSIAFHMIREELIIFSVVSLILIYLSAVGIYYFENAAQPEVFSSIFSSLWWSVVTLTTVGYGDVVPITIGGRIFTFIILMIGLGIIAIPSGMISSALTEARSIEKKKNIQETTKATLPE</sequence>